<keyword evidence="1" id="KW-0812">Transmembrane</keyword>
<protein>
    <submittedName>
        <fullName evidence="2">Uncharacterized protein</fullName>
    </submittedName>
</protein>
<feature type="transmembrane region" description="Helical" evidence="1">
    <location>
        <begin position="112"/>
        <end position="132"/>
    </location>
</feature>
<evidence type="ECO:0000256" key="1">
    <source>
        <dbReference type="SAM" id="Phobius"/>
    </source>
</evidence>
<keyword evidence="3" id="KW-1185">Reference proteome</keyword>
<comment type="caution">
    <text evidence="2">The sequence shown here is derived from an EMBL/GenBank/DDBJ whole genome shotgun (WGS) entry which is preliminary data.</text>
</comment>
<name>A0A0E9MZM2_9BACT</name>
<reference evidence="2 3" key="1">
    <citation type="submission" date="2015-04" db="EMBL/GenBank/DDBJ databases">
        <title>Whole genome shotgun sequence of Flavihumibacter petaseus NBRC 106054.</title>
        <authorList>
            <person name="Miyazawa S."/>
            <person name="Hosoyama A."/>
            <person name="Hashimoto M."/>
            <person name="Noguchi M."/>
            <person name="Tsuchikane K."/>
            <person name="Ohji S."/>
            <person name="Yamazoe A."/>
            <person name="Ichikawa N."/>
            <person name="Kimura A."/>
            <person name="Fujita N."/>
        </authorList>
    </citation>
    <scope>NUCLEOTIDE SEQUENCE [LARGE SCALE GENOMIC DNA]</scope>
    <source>
        <strain evidence="2 3">NBRC 106054</strain>
    </source>
</reference>
<dbReference type="OrthoDB" id="664428at2"/>
<sequence length="237" mass="28146">MERSYRQIIWLFIGIALIIFAGFYKTYFQYFPHWSKVDNFHHFHAIVLCCWLTLLIVQPWLIRRKQFAWHNRLGKLSYFLVPVMIVSMLIAYKTQYLRLEASGTPHKDNLATLFMPFTDVFPFAVYFVMAMLNSNHVQKHMRFIIATGLIVLESGLFRILFFYFRLPFVTSFNLTILTVALLFIALIAYDYRNGKPVRRNSFSTALLIFLVPNMLFFLIPRTAWFQYIAEGFVKQVF</sequence>
<accession>A0A0E9MZM2</accession>
<dbReference type="Proteomes" id="UP000033121">
    <property type="component" value="Unassembled WGS sequence"/>
</dbReference>
<dbReference type="STRING" id="1220578.FPE01S_02_03060"/>
<dbReference type="EMBL" id="BBWV01000002">
    <property type="protein sequence ID" value="GAO43202.1"/>
    <property type="molecule type" value="Genomic_DNA"/>
</dbReference>
<feature type="transmembrane region" description="Helical" evidence="1">
    <location>
        <begin position="170"/>
        <end position="189"/>
    </location>
</feature>
<feature type="transmembrane region" description="Helical" evidence="1">
    <location>
        <begin position="73"/>
        <end position="92"/>
    </location>
</feature>
<dbReference type="RefSeq" id="WP_046369120.1">
    <property type="nucleotide sequence ID" value="NZ_BBWV01000002.1"/>
</dbReference>
<feature type="transmembrane region" description="Helical" evidence="1">
    <location>
        <begin position="201"/>
        <end position="219"/>
    </location>
</feature>
<organism evidence="2 3">
    <name type="scientific">Flavihumibacter petaseus NBRC 106054</name>
    <dbReference type="NCBI Taxonomy" id="1220578"/>
    <lineage>
        <taxon>Bacteria</taxon>
        <taxon>Pseudomonadati</taxon>
        <taxon>Bacteroidota</taxon>
        <taxon>Chitinophagia</taxon>
        <taxon>Chitinophagales</taxon>
        <taxon>Chitinophagaceae</taxon>
        <taxon>Flavihumibacter</taxon>
    </lineage>
</organism>
<dbReference type="AlphaFoldDB" id="A0A0E9MZM2"/>
<keyword evidence="1" id="KW-0472">Membrane</keyword>
<feature type="transmembrane region" description="Helical" evidence="1">
    <location>
        <begin position="40"/>
        <end position="61"/>
    </location>
</feature>
<gene>
    <name evidence="2" type="ORF">FPE01S_02_03060</name>
</gene>
<proteinExistence type="predicted"/>
<keyword evidence="1" id="KW-1133">Transmembrane helix</keyword>
<evidence type="ECO:0000313" key="3">
    <source>
        <dbReference type="Proteomes" id="UP000033121"/>
    </source>
</evidence>
<feature type="transmembrane region" description="Helical" evidence="1">
    <location>
        <begin position="7"/>
        <end position="28"/>
    </location>
</feature>
<feature type="transmembrane region" description="Helical" evidence="1">
    <location>
        <begin position="144"/>
        <end position="164"/>
    </location>
</feature>
<evidence type="ECO:0000313" key="2">
    <source>
        <dbReference type="EMBL" id="GAO43202.1"/>
    </source>
</evidence>